<dbReference type="EMBL" id="LN681225">
    <property type="protein sequence ID" value="CEK09998.1"/>
    <property type="molecule type" value="Genomic_DNA"/>
</dbReference>
<keyword evidence="2" id="KW-1185">Reference proteome</keyword>
<dbReference type="Proteomes" id="UP000032803">
    <property type="component" value="Chromosome I"/>
</dbReference>
<evidence type="ECO:0000313" key="2">
    <source>
        <dbReference type="Proteomes" id="UP000032803"/>
    </source>
</evidence>
<name>A0A0A8UMM4_LEGHA</name>
<evidence type="ECO:0008006" key="3">
    <source>
        <dbReference type="Google" id="ProtNLM"/>
    </source>
</evidence>
<protein>
    <recommendedName>
        <fullName evidence="3">Lipoprotein</fullName>
    </recommendedName>
</protein>
<dbReference type="KEGG" id="lha:LHA_0927"/>
<reference evidence="2" key="1">
    <citation type="submission" date="2014-09" db="EMBL/GenBank/DDBJ databases">
        <authorList>
            <person name="Gomez-Valero L."/>
        </authorList>
    </citation>
    <scope>NUCLEOTIDE SEQUENCE [LARGE SCALE GENOMIC DNA]</scope>
    <source>
        <strain evidence="2">ATCC35250</strain>
    </source>
</reference>
<dbReference type="STRING" id="449.LHA_0927"/>
<sequence length="78" mass="8458">MKKFGFMVLSVLVLPACSNYSSNGEALYLRSNNGQALVVPRPLTDNNISRFYDLPAQNKNAMVSIAPPLDPAISEEAS</sequence>
<dbReference type="PATRIC" id="fig|449.7.peg.3012"/>
<evidence type="ECO:0000313" key="1">
    <source>
        <dbReference type="EMBL" id="CEK09998.1"/>
    </source>
</evidence>
<gene>
    <name evidence="1" type="ORF">LHA_0927</name>
</gene>
<accession>A0A0A8UMM4</accession>
<dbReference type="AlphaFoldDB" id="A0A0A8UMM4"/>
<dbReference type="OrthoDB" id="5643663at2"/>
<dbReference type="RefSeq" id="WP_045105439.1">
    <property type="nucleotide sequence ID" value="NZ_LN681225.1"/>
</dbReference>
<organism evidence="1 2">
    <name type="scientific">Legionella hackeliae</name>
    <dbReference type="NCBI Taxonomy" id="449"/>
    <lineage>
        <taxon>Bacteria</taxon>
        <taxon>Pseudomonadati</taxon>
        <taxon>Pseudomonadota</taxon>
        <taxon>Gammaproteobacteria</taxon>
        <taxon>Legionellales</taxon>
        <taxon>Legionellaceae</taxon>
        <taxon>Legionella</taxon>
    </lineage>
</organism>
<proteinExistence type="predicted"/>
<dbReference type="HOGENOM" id="CLU_2735038_0_0_6"/>